<dbReference type="Proteomes" id="UP000071859">
    <property type="component" value="Unassembled WGS sequence"/>
</dbReference>
<evidence type="ECO:0000313" key="1">
    <source>
        <dbReference type="EMBL" id="SAL06408.1"/>
    </source>
</evidence>
<protein>
    <submittedName>
        <fullName evidence="1">Uncharacterized protein</fullName>
    </submittedName>
</protein>
<accession>A0A158EHU8</accession>
<proteinExistence type="predicted"/>
<sequence>MITRLVVDGQQRLLICEVKQMCNRVMRVPRCWNFEITLRTLDCKAMDMLSVTGFGDFNYGARFPPACGLRPAEGPGAQIAQCSVQPLNSSQRW</sequence>
<dbReference type="RefSeq" id="WP_062612312.1">
    <property type="nucleotide sequence ID" value="NZ_FCOX02000114.1"/>
</dbReference>
<keyword evidence="2" id="KW-1185">Reference proteome</keyword>
<dbReference type="AlphaFoldDB" id="A0A158EHU8"/>
<gene>
    <name evidence="1" type="ORF">AWB78_08054</name>
</gene>
<comment type="caution">
    <text evidence="1">The sequence shown here is derived from an EMBL/GenBank/DDBJ whole genome shotgun (WGS) entry which is preliminary data.</text>
</comment>
<organism evidence="1 2">
    <name type="scientific">Caballeronia calidae</name>
    <dbReference type="NCBI Taxonomy" id="1777139"/>
    <lineage>
        <taxon>Bacteria</taxon>
        <taxon>Pseudomonadati</taxon>
        <taxon>Pseudomonadota</taxon>
        <taxon>Betaproteobacteria</taxon>
        <taxon>Burkholderiales</taxon>
        <taxon>Burkholderiaceae</taxon>
        <taxon>Caballeronia</taxon>
    </lineage>
</organism>
<evidence type="ECO:0000313" key="2">
    <source>
        <dbReference type="Proteomes" id="UP000071859"/>
    </source>
</evidence>
<name>A0A158EHU8_9BURK</name>
<dbReference type="EMBL" id="FCOX02000114">
    <property type="protein sequence ID" value="SAL06408.1"/>
    <property type="molecule type" value="Genomic_DNA"/>
</dbReference>
<reference evidence="1" key="1">
    <citation type="submission" date="2016-01" db="EMBL/GenBank/DDBJ databases">
        <authorList>
            <person name="Peeters C."/>
        </authorList>
    </citation>
    <scope>NUCLEOTIDE SEQUENCE</scope>
    <source>
        <strain evidence="1">LMG 29321</strain>
    </source>
</reference>